<evidence type="ECO:0000256" key="1">
    <source>
        <dbReference type="ARBA" id="ARBA00022679"/>
    </source>
</evidence>
<dbReference type="InterPro" id="IPR000608">
    <property type="entry name" value="UBC"/>
</dbReference>
<dbReference type="SUPFAM" id="SSF57850">
    <property type="entry name" value="RING/U-box"/>
    <property type="match status" value="1"/>
</dbReference>
<dbReference type="SUPFAM" id="SSF54495">
    <property type="entry name" value="UBC-like"/>
    <property type="match status" value="1"/>
</dbReference>
<dbReference type="PROSITE" id="PS50127">
    <property type="entry name" value="UBC_2"/>
    <property type="match status" value="1"/>
</dbReference>
<keyword evidence="3" id="KW-0863">Zinc-finger</keyword>
<dbReference type="Pfam" id="PF00179">
    <property type="entry name" value="UQ_con"/>
    <property type="match status" value="1"/>
</dbReference>
<keyword evidence="1" id="KW-0808">Transferase</keyword>
<dbReference type="PROSITE" id="PS00518">
    <property type="entry name" value="ZF_RING_1"/>
    <property type="match status" value="1"/>
</dbReference>
<evidence type="ECO:0000256" key="5">
    <source>
        <dbReference type="ARBA" id="ARBA00022833"/>
    </source>
</evidence>
<evidence type="ECO:0000259" key="6">
    <source>
        <dbReference type="PROSITE" id="PS50127"/>
    </source>
</evidence>
<evidence type="ECO:0000256" key="3">
    <source>
        <dbReference type="ARBA" id="ARBA00022771"/>
    </source>
</evidence>
<dbReference type="InterPro" id="IPR013083">
    <property type="entry name" value="Znf_RING/FYVE/PHD"/>
</dbReference>
<gene>
    <name evidence="7" type="ORF">CSSPJE1EN1_LOCUS18900</name>
</gene>
<evidence type="ECO:0000313" key="8">
    <source>
        <dbReference type="Proteomes" id="UP001497444"/>
    </source>
</evidence>
<dbReference type="Gene3D" id="3.10.110.10">
    <property type="entry name" value="Ubiquitin Conjugating Enzyme"/>
    <property type="match status" value="1"/>
</dbReference>
<keyword evidence="2" id="KW-0479">Metal-binding</keyword>
<dbReference type="InterPro" id="IPR016135">
    <property type="entry name" value="UBQ-conjugating_enzyme/RWD"/>
</dbReference>
<evidence type="ECO:0000256" key="4">
    <source>
        <dbReference type="ARBA" id="ARBA00022786"/>
    </source>
</evidence>
<sequence length="926" mass="103390">MGWLRSLVCFLSNSRRLTEEEEEEPGNGGAAMAPITRSQCKISRLVDLNTLDAKFSNTTRPFLLRSSKRQRIKEEALKEYDIDHVEESRSAAAAADAEALTVPSPSPSKCESIISSPGSFEEDCGLCKNSTSKDLFLTSCQHRFCCGCIKEHVHTIIQTQMALTNPTFANLAPCAQCPISSCKEELSRSEVMELLGHQMLQDYERWLLSAYCELFGSLIIGQGLEKPAPLKLCLSSLCDPRKPTMVLSTSFPDLCPLKEEKTLEGSNEVQFWLCTSCDAAWCAFCGVQLPATMIQQSKLGGKDSPHRMYHADCSGRQKFLLYKFMLELEDARKIYTQGRQVNPDRKIPQKRGRITIWADGTGYGGDYKENRTQTENMQAAAKRKEAEIDSKVANAFEFLTCVLLNSHRGVVEGRDDDGGDYDDATACSSAITTGTYALLGWGNTLQQLLQQLATNDSMLDISERSNLYLKMVALLKAIKTHKELFPILTGCTTASSYKVVTEVVGKHVTTVLQRSSTSMVDNSPDATKGAFVEVDKDYTVMKKMENIYKQAKVMLQRFQSSGMTDQATATDISLAKQLCLCYESMQEYVTKHGNPMSEMVAPEIMVQPPHHDELVEAVTLQSSLKKKKNLEAAAAVAAAHDEKNINNKIKPGPTNYKEKLRPLQFKQMSMVDEKAGTYFHHYKDHILGKVSGSSCIDKRGVHNQKRMLHLSKEIASLATTLPLEWESSIHLCVDDQRIDVLRALIIGPNGTPYQNGIFLFDIFLPPDYPQIPPSVHFMTTGGGKVRFNPNLYSSGKICLSLLGTWNGPGWIPGKSTLLQVLVSIQSLIFVQNPYYNEPGFEAKKSPAAEKENMRHREHTLSFAVLAPLRKPDVMFADVISQHFQQKREEVEQQCHQWWAKASDANTKDRMANLMKAIKSQLQILCS</sequence>
<keyword evidence="8" id="KW-1185">Reference proteome</keyword>
<name>A0ABP0X432_9BRYO</name>
<dbReference type="EMBL" id="OZ020100">
    <property type="protein sequence ID" value="CAK9273422.1"/>
    <property type="molecule type" value="Genomic_DNA"/>
</dbReference>
<proteinExistence type="predicted"/>
<dbReference type="CDD" id="cd23810">
    <property type="entry name" value="UBCc_BIRC6"/>
    <property type="match status" value="1"/>
</dbReference>
<dbReference type="InterPro" id="IPR017907">
    <property type="entry name" value="Znf_RING_CS"/>
</dbReference>
<accession>A0ABP0X432</accession>
<organism evidence="7 8">
    <name type="scientific">Sphagnum jensenii</name>
    <dbReference type="NCBI Taxonomy" id="128206"/>
    <lineage>
        <taxon>Eukaryota</taxon>
        <taxon>Viridiplantae</taxon>
        <taxon>Streptophyta</taxon>
        <taxon>Embryophyta</taxon>
        <taxon>Bryophyta</taxon>
        <taxon>Sphagnophytina</taxon>
        <taxon>Sphagnopsida</taxon>
        <taxon>Sphagnales</taxon>
        <taxon>Sphagnaceae</taxon>
        <taxon>Sphagnum</taxon>
    </lineage>
</organism>
<evidence type="ECO:0000313" key="7">
    <source>
        <dbReference type="EMBL" id="CAK9273422.1"/>
    </source>
</evidence>
<dbReference type="PANTHER" id="PTHR46116">
    <property type="entry name" value="(E3-INDEPENDENT) E2 UBIQUITIN-CONJUGATING ENZYME"/>
    <property type="match status" value="1"/>
</dbReference>
<dbReference type="PANTHER" id="PTHR46116:SF39">
    <property type="entry name" value="BACULOVIRAL IAP REPEAT-CONTAINING PROTEIN 6"/>
    <property type="match status" value="1"/>
</dbReference>
<dbReference type="Proteomes" id="UP001497444">
    <property type="component" value="Chromosome 5"/>
</dbReference>
<feature type="domain" description="UBC core" evidence="6">
    <location>
        <begin position="705"/>
        <end position="864"/>
    </location>
</feature>
<keyword evidence="5" id="KW-0862">Zinc</keyword>
<keyword evidence="4" id="KW-0833">Ubl conjugation pathway</keyword>
<evidence type="ECO:0000256" key="2">
    <source>
        <dbReference type="ARBA" id="ARBA00022723"/>
    </source>
</evidence>
<dbReference type="SMART" id="SM00212">
    <property type="entry name" value="UBCc"/>
    <property type="match status" value="1"/>
</dbReference>
<reference evidence="7" key="1">
    <citation type="submission" date="2024-02" db="EMBL/GenBank/DDBJ databases">
        <authorList>
            <consortium name="ELIXIR-Norway"/>
            <consortium name="Elixir Norway"/>
        </authorList>
    </citation>
    <scope>NUCLEOTIDE SEQUENCE</scope>
</reference>
<dbReference type="Gene3D" id="3.30.40.10">
    <property type="entry name" value="Zinc/RING finger domain, C3HC4 (zinc finger)"/>
    <property type="match status" value="1"/>
</dbReference>
<protein>
    <recommendedName>
        <fullName evidence="6">UBC core domain-containing protein</fullName>
    </recommendedName>
</protein>